<organism evidence="4 5">
    <name type="scientific">Burkholderia gladioli</name>
    <name type="common">Pseudomonas marginata</name>
    <name type="synonym">Phytomonas marginata</name>
    <dbReference type="NCBI Taxonomy" id="28095"/>
    <lineage>
        <taxon>Bacteria</taxon>
        <taxon>Pseudomonadati</taxon>
        <taxon>Pseudomonadota</taxon>
        <taxon>Betaproteobacteria</taxon>
        <taxon>Burkholderiales</taxon>
        <taxon>Burkholderiaceae</taxon>
        <taxon>Burkholderia</taxon>
    </lineage>
</organism>
<dbReference type="PANTHER" id="PTHR45648">
    <property type="entry name" value="GDSL LIPASE/ACYLHYDROLASE FAMILY PROTEIN (AFU_ORTHOLOGUE AFUA_4G14700)"/>
    <property type="match status" value="1"/>
</dbReference>
<dbReference type="InterPro" id="IPR036514">
    <property type="entry name" value="SGNH_hydro_sf"/>
</dbReference>
<dbReference type="EMBL" id="PDDY01000001">
    <property type="protein sequence ID" value="PEH43505.1"/>
    <property type="molecule type" value="Genomic_DNA"/>
</dbReference>
<evidence type="ECO:0000313" key="5">
    <source>
        <dbReference type="Proteomes" id="UP000220629"/>
    </source>
</evidence>
<evidence type="ECO:0000256" key="2">
    <source>
        <dbReference type="SAM" id="SignalP"/>
    </source>
</evidence>
<dbReference type="SUPFAM" id="SSF103515">
    <property type="entry name" value="Autotransporter"/>
    <property type="match status" value="1"/>
</dbReference>
<comment type="caution">
    <text evidence="4">The sequence shown here is derived from an EMBL/GenBank/DDBJ whole genome shotgun (WGS) entry which is preliminary data.</text>
</comment>
<dbReference type="Proteomes" id="UP000220629">
    <property type="component" value="Unassembled WGS sequence"/>
</dbReference>
<sequence length="615" mass="65113">MNLSNPISRSLRAIAFSLACAACVPAHGYEFYALGDSLTDNGRVVRLTGILPNATSTIFRDGRSSDGPVWAEYLPGLIGANFRADDDYAINGALSGHGGYLNIVANQPAWRNMPGFIDQVDELLAAHPRLGANDLVGIWIGTNDQDLTKAALNGIEPFLGVPRPTDIAQMSAYTLSNLNTQLQRLVDAGARQFVVLNLNDDAGSRPGYVDYNGKLPGELAQFSRRGVNVHLFDVAGLLNQMRANPAAYGLNDTPEVQCRVVPACNSGSVAVQNTYLTADGTHVMTSVHQYIARYIANQLDAPAALATAPEMGLDAVRASTQQALAMAEGGAGGPARTMLSERVSIAVAGGYTRDFHGAATGIDAFDSNVENVSVGAEYRLSGASRIGAVLSSGNAGASLDNGQGELGLHAYRLGVYHAFDRAGLFTRVYVGGGWERYRLERIAVLAPSLDGGTGGFDFGAVFKLGYLYPLGVARLGPVADIGYQQLVMRGYTETGDPILVQNVGVQRLKGASGGAGLRMTLPLAAAGLRGGEFEVEAALRHDAFDSRVLETSQRYAPALPIETAVDGASATYGRLSMAASFQANRYWRGKLGLLTDFGNARRRSYDLFATLGASF</sequence>
<dbReference type="Gene3D" id="2.40.128.130">
    <property type="entry name" value="Autotransporter beta-domain"/>
    <property type="match status" value="1"/>
</dbReference>
<dbReference type="AlphaFoldDB" id="A0A2A7SJP0"/>
<dbReference type="SUPFAM" id="SSF52266">
    <property type="entry name" value="SGNH hydrolase"/>
    <property type="match status" value="1"/>
</dbReference>
<dbReference type="InterPro" id="IPR036709">
    <property type="entry name" value="Autotransporte_beta_dom_sf"/>
</dbReference>
<dbReference type="PANTHER" id="PTHR45648:SF22">
    <property type="entry name" value="GDSL LIPASE_ACYLHYDROLASE FAMILY PROTEIN (AFU_ORTHOLOGUE AFUA_4G14700)"/>
    <property type="match status" value="1"/>
</dbReference>
<dbReference type="GO" id="GO:0016788">
    <property type="term" value="F:hydrolase activity, acting on ester bonds"/>
    <property type="evidence" value="ECO:0007669"/>
    <property type="project" value="InterPro"/>
</dbReference>
<dbReference type="Pfam" id="PF03797">
    <property type="entry name" value="Autotransporter"/>
    <property type="match status" value="1"/>
</dbReference>
<dbReference type="Pfam" id="PF00657">
    <property type="entry name" value="Lipase_GDSL"/>
    <property type="match status" value="1"/>
</dbReference>
<dbReference type="InterPro" id="IPR051058">
    <property type="entry name" value="GDSL_Est/Lipase"/>
</dbReference>
<dbReference type="PROSITE" id="PS51208">
    <property type="entry name" value="AUTOTRANSPORTER"/>
    <property type="match status" value="1"/>
</dbReference>
<accession>A0A2A7SJP0</accession>
<protein>
    <submittedName>
        <fullName evidence="4">Autotransporter domain-containing esterase</fullName>
    </submittedName>
</protein>
<dbReference type="SMART" id="SM00869">
    <property type="entry name" value="Autotransporter"/>
    <property type="match status" value="1"/>
</dbReference>
<dbReference type="InterPro" id="IPR005546">
    <property type="entry name" value="Autotransporte_beta"/>
</dbReference>
<keyword evidence="1" id="KW-0378">Hydrolase</keyword>
<dbReference type="Gene3D" id="3.40.50.1110">
    <property type="entry name" value="SGNH hydrolase"/>
    <property type="match status" value="1"/>
</dbReference>
<dbReference type="RefSeq" id="WP_096751794.1">
    <property type="nucleotide sequence ID" value="NZ_CADEPO010000015.1"/>
</dbReference>
<proteinExistence type="predicted"/>
<feature type="chain" id="PRO_5012224953" evidence="2">
    <location>
        <begin position="29"/>
        <end position="615"/>
    </location>
</feature>
<evidence type="ECO:0000256" key="1">
    <source>
        <dbReference type="ARBA" id="ARBA00022801"/>
    </source>
</evidence>
<gene>
    <name evidence="4" type="ORF">CRM94_15855</name>
</gene>
<feature type="signal peptide" evidence="2">
    <location>
        <begin position="1"/>
        <end position="28"/>
    </location>
</feature>
<feature type="domain" description="Autotransporter" evidence="3">
    <location>
        <begin position="338"/>
        <end position="615"/>
    </location>
</feature>
<dbReference type="CDD" id="cd01846">
    <property type="entry name" value="fatty_acyltransferase_like"/>
    <property type="match status" value="1"/>
</dbReference>
<name>A0A2A7SJP0_BURGA</name>
<evidence type="ECO:0000259" key="3">
    <source>
        <dbReference type="PROSITE" id="PS51208"/>
    </source>
</evidence>
<keyword evidence="2" id="KW-0732">Signal</keyword>
<reference evidence="5" key="1">
    <citation type="submission" date="2017-09" db="EMBL/GenBank/DDBJ databases">
        <title>FDA dAtabase for Regulatory Grade micrObial Sequences (FDA-ARGOS): Supporting development and validation of Infectious Disease Dx tests.</title>
        <authorList>
            <person name="Minogue T."/>
            <person name="Wolcott M."/>
            <person name="Wasieloski L."/>
            <person name="Aguilar W."/>
            <person name="Moore D."/>
            <person name="Tallon L."/>
            <person name="Sadzewicz L."/>
            <person name="Ott S."/>
            <person name="Zhao X."/>
            <person name="Nagaraj S."/>
            <person name="Vavikolanu K."/>
            <person name="Aluvathingal J."/>
            <person name="Nadendla S."/>
            <person name="Sichtig H."/>
        </authorList>
    </citation>
    <scope>NUCLEOTIDE SEQUENCE [LARGE SCALE GENOMIC DNA]</scope>
    <source>
        <strain evidence="5">FDAARGOS_390</strain>
    </source>
</reference>
<evidence type="ECO:0000313" key="4">
    <source>
        <dbReference type="EMBL" id="PEH43505.1"/>
    </source>
</evidence>
<dbReference type="InterPro" id="IPR001087">
    <property type="entry name" value="GDSL"/>
</dbReference>